<sequence>MRLFAALLPPEDVTAALAVEVDAVRRLPGADGLRWTGRAGWHFTLAFYGDVDDALVPELSERLARAARRSGPFELALRGGGHFGHGRALWAGAEGDLADLRLLAERAEAAGRKAGVAMREHRRYTPHLTLARSREAHDVRPWLAALEGLTSRTWTVSDLALVRSNLPRSGVPGERPRYEAVARHPLGASG</sequence>
<dbReference type="RefSeq" id="WP_114527828.1">
    <property type="nucleotide sequence ID" value="NZ_QQBH01000004.1"/>
</dbReference>
<name>A0A369V9H3_9ACTN</name>
<comment type="caution">
    <text evidence="3">The sequence shown here is derived from an EMBL/GenBank/DDBJ whole genome shotgun (WGS) entry which is preliminary data.</text>
</comment>
<dbReference type="STRING" id="146923.Spa2297_14595"/>
<evidence type="ECO:0000313" key="3">
    <source>
        <dbReference type="EMBL" id="RDD89696.1"/>
    </source>
</evidence>
<organism evidence="3 4">
    <name type="scientific">Streptomyces parvulus</name>
    <dbReference type="NCBI Taxonomy" id="146923"/>
    <lineage>
        <taxon>Bacteria</taxon>
        <taxon>Bacillati</taxon>
        <taxon>Actinomycetota</taxon>
        <taxon>Actinomycetes</taxon>
        <taxon>Kitasatosporales</taxon>
        <taxon>Streptomycetaceae</taxon>
        <taxon>Streptomyces</taxon>
    </lineage>
</organism>
<dbReference type="NCBIfam" id="TIGR02258">
    <property type="entry name" value="2_5_ligase"/>
    <property type="match status" value="1"/>
</dbReference>
<evidence type="ECO:0000256" key="1">
    <source>
        <dbReference type="ARBA" id="ARBA00022801"/>
    </source>
</evidence>
<keyword evidence="1 2" id="KW-0378">Hydrolase</keyword>
<dbReference type="EMBL" id="QQBH01000004">
    <property type="protein sequence ID" value="RDD89696.1"/>
    <property type="molecule type" value="Genomic_DNA"/>
</dbReference>
<dbReference type="Gene3D" id="3.90.1140.10">
    <property type="entry name" value="Cyclic phosphodiesterase"/>
    <property type="match status" value="1"/>
</dbReference>
<accession>A0A369V9H3</accession>
<dbReference type="PANTHER" id="PTHR35561">
    <property type="entry name" value="RNA 2',3'-CYCLIC PHOSPHODIESTERASE"/>
    <property type="match status" value="1"/>
</dbReference>
<comment type="similarity">
    <text evidence="2">Belongs to the 2H phosphoesterase superfamily. ThpR family.</text>
</comment>
<dbReference type="HAMAP" id="MF_01940">
    <property type="entry name" value="RNA_CPDase"/>
    <property type="match status" value="1"/>
</dbReference>
<dbReference type="AlphaFoldDB" id="A0A369V9H3"/>
<dbReference type="GO" id="GO:0004113">
    <property type="term" value="F:2',3'-cyclic-nucleotide 3'-phosphodiesterase activity"/>
    <property type="evidence" value="ECO:0007669"/>
    <property type="project" value="InterPro"/>
</dbReference>
<evidence type="ECO:0000256" key="2">
    <source>
        <dbReference type="HAMAP-Rule" id="MF_01940"/>
    </source>
</evidence>
<dbReference type="EC" id="3.1.4.58" evidence="2"/>
<dbReference type="InterPro" id="IPR004175">
    <property type="entry name" value="RNA_CPDase"/>
</dbReference>
<dbReference type="Pfam" id="PF13563">
    <property type="entry name" value="2_5_RNA_ligase2"/>
    <property type="match status" value="1"/>
</dbReference>
<feature type="short sequence motif" description="HXTX 2" evidence="2">
    <location>
        <begin position="127"/>
        <end position="130"/>
    </location>
</feature>
<protein>
    <recommendedName>
        <fullName evidence="2">RNA 2',3'-cyclic phosphodiesterase</fullName>
        <shortName evidence="2">RNA 2',3'-CPDase</shortName>
        <ecNumber evidence="2">3.1.4.58</ecNumber>
    </recommendedName>
</protein>
<dbReference type="PANTHER" id="PTHR35561:SF1">
    <property type="entry name" value="RNA 2',3'-CYCLIC PHOSPHODIESTERASE"/>
    <property type="match status" value="1"/>
</dbReference>
<feature type="short sequence motif" description="HXTX 1" evidence="2">
    <location>
        <begin position="42"/>
        <end position="45"/>
    </location>
</feature>
<dbReference type="SUPFAM" id="SSF55144">
    <property type="entry name" value="LigT-like"/>
    <property type="match status" value="1"/>
</dbReference>
<feature type="active site" description="Proton acceptor" evidence="2">
    <location>
        <position position="127"/>
    </location>
</feature>
<dbReference type="Proteomes" id="UP000253742">
    <property type="component" value="Unassembled WGS sequence"/>
</dbReference>
<dbReference type="OrthoDB" id="9787070at2"/>
<comment type="catalytic activity">
    <reaction evidence="2">
        <text>a 3'-end 2',3'-cyclophospho-ribonucleotide-RNA + H2O = a 3'-end 2'-phospho-ribonucleotide-RNA + H(+)</text>
        <dbReference type="Rhea" id="RHEA:11828"/>
        <dbReference type="Rhea" id="RHEA-COMP:10464"/>
        <dbReference type="Rhea" id="RHEA-COMP:17353"/>
        <dbReference type="ChEBI" id="CHEBI:15377"/>
        <dbReference type="ChEBI" id="CHEBI:15378"/>
        <dbReference type="ChEBI" id="CHEBI:83064"/>
        <dbReference type="ChEBI" id="CHEBI:173113"/>
        <dbReference type="EC" id="3.1.4.58"/>
    </reaction>
</comment>
<gene>
    <name evidence="3" type="primary">thpR</name>
    <name evidence="3" type="ORF">DVZ84_06460</name>
</gene>
<reference evidence="3 4" key="1">
    <citation type="submission" date="2018-07" db="EMBL/GenBank/DDBJ databases">
        <title>Genome guided investigation of antibiotics producing actinomycetales strain isolated from a Macau mangrove ecosystem.</title>
        <authorList>
            <person name="Hu D."/>
        </authorList>
    </citation>
    <scope>NUCLEOTIDE SEQUENCE [LARGE SCALE GENOMIC DNA]</scope>
    <source>
        <strain evidence="3 4">2297</strain>
    </source>
</reference>
<dbReference type="GO" id="GO:0008664">
    <property type="term" value="F:RNA 2',3'-cyclic 3'-phosphodiesterase activity"/>
    <property type="evidence" value="ECO:0007669"/>
    <property type="project" value="UniProtKB-EC"/>
</dbReference>
<comment type="function">
    <text evidence="2">Hydrolyzes RNA 2',3'-cyclic phosphodiester to an RNA 2'-phosphomonoester.</text>
</comment>
<feature type="active site" description="Proton donor" evidence="2">
    <location>
        <position position="42"/>
    </location>
</feature>
<evidence type="ECO:0000313" key="4">
    <source>
        <dbReference type="Proteomes" id="UP000253742"/>
    </source>
</evidence>
<proteinExistence type="inferred from homology"/>
<dbReference type="InterPro" id="IPR009097">
    <property type="entry name" value="Cyclic_Pdiesterase"/>
</dbReference>